<feature type="coiled-coil region" evidence="5">
    <location>
        <begin position="57"/>
        <end position="103"/>
    </location>
</feature>
<evidence type="ECO:0000256" key="3">
    <source>
        <dbReference type="ARBA" id="ARBA00022989"/>
    </source>
</evidence>
<feature type="transmembrane region" description="Helical" evidence="7">
    <location>
        <begin position="1229"/>
        <end position="1252"/>
    </location>
</feature>
<feature type="transmembrane region" description="Helical" evidence="7">
    <location>
        <begin position="1169"/>
        <end position="1189"/>
    </location>
</feature>
<gene>
    <name evidence="9" type="ORF">DYB35_005484</name>
</gene>
<dbReference type="VEuPathDB" id="FungiDB:H257_02662"/>
<feature type="compositionally biased region" description="Polar residues" evidence="6">
    <location>
        <begin position="1378"/>
        <end position="1387"/>
    </location>
</feature>
<feature type="transmembrane region" description="Helical" evidence="7">
    <location>
        <begin position="266"/>
        <end position="286"/>
    </location>
</feature>
<proteinExistence type="predicted"/>
<feature type="transmembrane region" description="Helical" evidence="7">
    <location>
        <begin position="949"/>
        <end position="973"/>
    </location>
</feature>
<feature type="transmembrane region" description="Helical" evidence="7">
    <location>
        <begin position="233"/>
        <end position="254"/>
    </location>
</feature>
<feature type="transmembrane region" description="Helical" evidence="7">
    <location>
        <begin position="205"/>
        <end position="221"/>
    </location>
</feature>
<keyword evidence="4 7" id="KW-0472">Membrane</keyword>
<evidence type="ECO:0000259" key="8">
    <source>
        <dbReference type="Pfam" id="PF04547"/>
    </source>
</evidence>
<evidence type="ECO:0000256" key="2">
    <source>
        <dbReference type="ARBA" id="ARBA00022692"/>
    </source>
</evidence>
<evidence type="ECO:0000256" key="5">
    <source>
        <dbReference type="SAM" id="Coils"/>
    </source>
</evidence>
<dbReference type="GO" id="GO:0016020">
    <property type="term" value="C:membrane"/>
    <property type="evidence" value="ECO:0007669"/>
    <property type="project" value="UniProtKB-SubCell"/>
</dbReference>
<evidence type="ECO:0000313" key="10">
    <source>
        <dbReference type="Proteomes" id="UP000285712"/>
    </source>
</evidence>
<evidence type="ECO:0000256" key="7">
    <source>
        <dbReference type="SAM" id="Phobius"/>
    </source>
</evidence>
<feature type="transmembrane region" description="Helical" evidence="7">
    <location>
        <begin position="610"/>
        <end position="643"/>
    </location>
</feature>
<feature type="transmembrane region" description="Helical" evidence="7">
    <location>
        <begin position="580"/>
        <end position="598"/>
    </location>
</feature>
<dbReference type="Proteomes" id="UP000285712">
    <property type="component" value="Unassembled WGS sequence"/>
</dbReference>
<evidence type="ECO:0000256" key="1">
    <source>
        <dbReference type="ARBA" id="ARBA00004141"/>
    </source>
</evidence>
<dbReference type="EMBL" id="QUTG01002670">
    <property type="protein sequence ID" value="RHY95244.1"/>
    <property type="molecule type" value="Genomic_DNA"/>
</dbReference>
<keyword evidence="3 7" id="KW-1133">Transmembrane helix</keyword>
<feature type="transmembrane region" description="Helical" evidence="7">
    <location>
        <begin position="1280"/>
        <end position="1306"/>
    </location>
</feature>
<feature type="transmembrane region" description="Helical" evidence="7">
    <location>
        <begin position="1318"/>
        <end position="1339"/>
    </location>
</feature>
<feature type="transmembrane region" description="Helical" evidence="7">
    <location>
        <begin position="1109"/>
        <end position="1133"/>
    </location>
</feature>
<dbReference type="InterPro" id="IPR007632">
    <property type="entry name" value="Anoctamin"/>
</dbReference>
<protein>
    <recommendedName>
        <fullName evidence="8">Anoctamin transmembrane domain-containing protein</fullName>
    </recommendedName>
</protein>
<feature type="region of interest" description="Disordered" evidence="6">
    <location>
        <begin position="1373"/>
        <end position="1393"/>
    </location>
</feature>
<comment type="subcellular location">
    <subcellularLocation>
        <location evidence="1">Membrane</location>
        <topology evidence="1">Multi-pass membrane protein</topology>
    </subcellularLocation>
</comment>
<organism evidence="9 10">
    <name type="scientific">Aphanomyces astaci</name>
    <name type="common">Crayfish plague agent</name>
    <dbReference type="NCBI Taxonomy" id="112090"/>
    <lineage>
        <taxon>Eukaryota</taxon>
        <taxon>Sar</taxon>
        <taxon>Stramenopiles</taxon>
        <taxon>Oomycota</taxon>
        <taxon>Saprolegniomycetes</taxon>
        <taxon>Saprolegniales</taxon>
        <taxon>Verrucalvaceae</taxon>
        <taxon>Aphanomyces</taxon>
    </lineage>
</organism>
<keyword evidence="2 7" id="KW-0812">Transmembrane</keyword>
<accession>A0A418DJ02</accession>
<evidence type="ECO:0000313" key="9">
    <source>
        <dbReference type="EMBL" id="RHY95244.1"/>
    </source>
</evidence>
<reference evidence="9 10" key="1">
    <citation type="submission" date="2018-08" db="EMBL/GenBank/DDBJ databases">
        <title>Aphanomyces genome sequencing and annotation.</title>
        <authorList>
            <person name="Minardi D."/>
            <person name="Oidtmann B."/>
            <person name="Van Der Giezen M."/>
            <person name="Studholme D.J."/>
        </authorList>
    </citation>
    <scope>NUCLEOTIDE SEQUENCE [LARGE SCALE GENOMIC DNA]</scope>
    <source>
        <strain evidence="9 10">Sv</strain>
    </source>
</reference>
<dbReference type="GO" id="GO:0005254">
    <property type="term" value="F:chloride channel activity"/>
    <property type="evidence" value="ECO:0007669"/>
    <property type="project" value="TreeGrafter"/>
</dbReference>
<comment type="caution">
    <text evidence="9">The sequence shown here is derived from an EMBL/GenBank/DDBJ whole genome shotgun (WGS) entry which is preliminary data.</text>
</comment>
<name>A0A418DJ02_APHAT</name>
<feature type="region of interest" description="Disordered" evidence="6">
    <location>
        <begin position="1516"/>
        <end position="1536"/>
    </location>
</feature>
<feature type="domain" description="Anoctamin transmembrane" evidence="8">
    <location>
        <begin position="1123"/>
        <end position="1352"/>
    </location>
</feature>
<dbReference type="InterPro" id="IPR049452">
    <property type="entry name" value="Anoctamin_TM"/>
</dbReference>
<sequence length="1536" mass="172254">MDESQAAADDFERLRTSALAKLDDMRDQLLQYHKEVMAKVAESETAGVAPSAGDSASAHIEDDAMQWQKDKQELQERLQESLRRNEQLAMEMAQCRLEDAQLKRSLDQLKHRQVITETQLQHQQAAQDAQRKQLQLKDQLLTNYRTSIRNLENKLKNMVESTYHIQEKEISYLAHLAAKHPRNNLPKPVSPFIAVFMTFLRRTNGLSLVLLLGLAGAITYTKTATEYGMFLNAPVLAVSYSLVGLLGITPYLGWKGATSQSWSYLRAYDAGIICFLALLGLGVLGLEFFQADIHNALAIHETSTNHSMTIQGRSILFPRNASTIDTPHAVTSFIQAEADKAFVLFLQARFDAWFPQTIITTNTVSNVTATNLMASSSWDPRPWLARTFNVSAVFYPEPLKETPQWMTHFIATTCTNTSDVDDTLLTGFVPLPVHPTFHLCLRPILQFSVDTAYVVEVLLLALASLLAIQYATLLLLKFVDPASSSASTTADAANKKATRKTSSSVMHFFDAALFVLGLVFLASSGTGLYVVLSRPDDVAVDTEIQIIEASGIGFGFVYGILLCLSAALGCSPKLMKVQSFVLLVVVGLQLALATTLYMVKVNIVAVPMKLAAFVGWIVNTAGVVVTLQTILMMRNLWTLVLLVRLRKLMGLKTRKPKRTGGPPSVPYTDDDPTTNEVTLPFHVAMDRYWESYPRGSASNEATVAHARHQFTLEWLKVTGASSVHEKDALLTMSQFQSIVRVLVLKRLVTKLYDVQTAKQKLCALYGRHALTVVENQFFPDETMSQISRRINVHSRHALFIEDDKTKKMPPPYRYTPYVPYFRKNAMQYLYHRHSTQLDLPTTDVAPSVFQVTDCLKLLHLVIHDEMDTARMLSNGLLDGFSCLHSASRFEWTNLVSLSSSWLTYWRPRHLPGEPDPDKRYFANFWCRISPFRQPLADVRGYFGEQIALYFLWLGFYAQCLLFPVVASILYIVVRRGNFHSYDSPSSLSSVEEDDDGGVYLHDMPVGLVVLVWAFVYAKCWQRKNYMCAIAWGMHGIEDNEQDRADYYGTEQVNPITNQVERMQLQATSAAAIGALMLGFYTVVVLLFSLLQPALVHAAGPVVGTTLTSILQVLFIQANASLYHFSALLFVSFVKRTTLGCVNLSALESNGTHFAAISYAHNCIPELENLLLVMFSWRVLSNVLGMVIPITQLMVGTRTSSTTTNLARYDLEYELSLATYENTYEDYSEIVVQFGLFTLFIFPLPTGPIFAFAETAINLRMDAYKLCYCTRRPLPRDAQDIGAWFIYLGLLSRLCVVTNLGVLFFTASNFDQYTSQDRWTFYLLSVAGALLAYEALWFVVPRRPDAAANILERHDFLKQKYLFAYDKRSSTTTSSRTSQAIGSDASTTSHHHHPSCQDMLDTLDTFSADALTTLNTRVELLTRFNALFAQKSQDATPQTGTIELTHAGCAPTALTGIDAIREAVRRSSGLFDDDEAVSEWYFSPQEMPPPPMSPPANDHYHVRTHQSSQRATRTFMDDAEDEEYSLRETDQDIADVL</sequence>
<feature type="transmembrane region" description="Helical" evidence="7">
    <location>
        <begin position="452"/>
        <end position="476"/>
    </location>
</feature>
<evidence type="ECO:0000256" key="6">
    <source>
        <dbReference type="SAM" id="MobiDB-lite"/>
    </source>
</evidence>
<evidence type="ECO:0000256" key="4">
    <source>
        <dbReference type="ARBA" id="ARBA00023136"/>
    </source>
</evidence>
<feature type="transmembrane region" description="Helical" evidence="7">
    <location>
        <begin position="544"/>
        <end position="568"/>
    </location>
</feature>
<dbReference type="Pfam" id="PF04547">
    <property type="entry name" value="Anoctamin"/>
    <property type="match status" value="1"/>
</dbReference>
<dbReference type="PANTHER" id="PTHR12308">
    <property type="entry name" value="ANOCTAMIN"/>
    <property type="match status" value="1"/>
</dbReference>
<dbReference type="PANTHER" id="PTHR12308:SF73">
    <property type="entry name" value="ANOCTAMIN"/>
    <property type="match status" value="1"/>
</dbReference>
<feature type="transmembrane region" description="Helical" evidence="7">
    <location>
        <begin position="1069"/>
        <end position="1089"/>
    </location>
</feature>
<keyword evidence="5" id="KW-0175">Coiled coil</keyword>
<feature type="transmembrane region" description="Helical" evidence="7">
    <location>
        <begin position="508"/>
        <end position="532"/>
    </location>
</feature>